<dbReference type="PANTHER" id="PTHR43304">
    <property type="entry name" value="PHYTOCHROME-LIKE PROTEIN CPH1"/>
    <property type="match status" value="1"/>
</dbReference>
<dbReference type="STRING" id="380248.SAMN05216251_1279"/>
<dbReference type="Gene3D" id="2.10.70.100">
    <property type="match status" value="1"/>
</dbReference>
<dbReference type="Proteomes" id="UP000199323">
    <property type="component" value="Unassembled WGS sequence"/>
</dbReference>
<dbReference type="InterPro" id="IPR013655">
    <property type="entry name" value="PAS_fold_3"/>
</dbReference>
<gene>
    <name evidence="7" type="ORF">SAMN05216251_1279</name>
</gene>
<sequence length="407" mass="43921">MTSSGHRDDGAALRPEDALRLRWLTAPEDADGAEVLRRALQQAVAALGGLGGLAHLSGEEADSLYLAAVHGVPAEIARRWETVDKTSDLAPSAAADRRNIVWSTSWPGDDSGEEAAGLGVLSVPLVADGISIGALSVLTCTPPEPERREFLLRLGGVVGDRLPTARRWISGTTPWWQEPLRPRMMREMRVGAWSWDLASGLLDYDHVIEDLVAMTDLDADRWDRHIATWMEQIHPDDRPGVDRAIERSFTDGTPYAVEYRVVNSGGRIGWVELRANFETNTSGEKVRMVGTAMDVTARRSRESWLVSLLELHPDPHYVVDASNRVAWANRAASAAAEAAGISLIGRPVPDTMAGLMNRARATSGTAVTMMVDIPQLTQGGSGAREVRAVEVEGYVAAQVADVAPGGS</sequence>
<evidence type="ECO:0000259" key="6">
    <source>
        <dbReference type="PROSITE" id="PS50113"/>
    </source>
</evidence>
<dbReference type="EC" id="2.7.13.3" evidence="2"/>
<keyword evidence="3" id="KW-0597">Phosphoprotein</keyword>
<dbReference type="Gene3D" id="3.30.450.40">
    <property type="match status" value="1"/>
</dbReference>
<evidence type="ECO:0000256" key="2">
    <source>
        <dbReference type="ARBA" id="ARBA00012438"/>
    </source>
</evidence>
<dbReference type="InterPro" id="IPR001610">
    <property type="entry name" value="PAC"/>
</dbReference>
<dbReference type="InterPro" id="IPR035965">
    <property type="entry name" value="PAS-like_dom_sf"/>
</dbReference>
<evidence type="ECO:0000313" key="7">
    <source>
        <dbReference type="EMBL" id="SFF74564.1"/>
    </source>
</evidence>
<dbReference type="InterPro" id="IPR029016">
    <property type="entry name" value="GAF-like_dom_sf"/>
</dbReference>
<accession>A0A1I2L5D5</accession>
<comment type="catalytic activity">
    <reaction evidence="1">
        <text>ATP + protein L-histidine = ADP + protein N-phospho-L-histidine.</text>
        <dbReference type="EC" id="2.7.13.3"/>
    </reaction>
</comment>
<dbReference type="InterPro" id="IPR000014">
    <property type="entry name" value="PAS"/>
</dbReference>
<evidence type="ECO:0000256" key="5">
    <source>
        <dbReference type="ARBA" id="ARBA00022777"/>
    </source>
</evidence>
<evidence type="ECO:0000256" key="3">
    <source>
        <dbReference type="ARBA" id="ARBA00022553"/>
    </source>
</evidence>
<evidence type="ECO:0000313" key="8">
    <source>
        <dbReference type="Proteomes" id="UP000199323"/>
    </source>
</evidence>
<dbReference type="PANTHER" id="PTHR43304:SF1">
    <property type="entry name" value="PAC DOMAIN-CONTAINING PROTEIN"/>
    <property type="match status" value="1"/>
</dbReference>
<dbReference type="OrthoDB" id="118142at2"/>
<evidence type="ECO:0000256" key="1">
    <source>
        <dbReference type="ARBA" id="ARBA00000085"/>
    </source>
</evidence>
<feature type="domain" description="PAC" evidence="6">
    <location>
        <begin position="255"/>
        <end position="307"/>
    </location>
</feature>
<dbReference type="Pfam" id="PF08447">
    <property type="entry name" value="PAS_3"/>
    <property type="match status" value="1"/>
</dbReference>
<reference evidence="8" key="1">
    <citation type="submission" date="2016-10" db="EMBL/GenBank/DDBJ databases">
        <authorList>
            <person name="Varghese N."/>
            <person name="Submissions S."/>
        </authorList>
    </citation>
    <scope>NUCLEOTIDE SEQUENCE [LARGE SCALE GENOMIC DNA]</scope>
    <source>
        <strain evidence="8">CGMCC 4.3510</strain>
    </source>
</reference>
<dbReference type="SUPFAM" id="SSF55781">
    <property type="entry name" value="GAF domain-like"/>
    <property type="match status" value="1"/>
</dbReference>
<dbReference type="SMART" id="SM00086">
    <property type="entry name" value="PAC"/>
    <property type="match status" value="1"/>
</dbReference>
<protein>
    <recommendedName>
        <fullName evidence="2">histidine kinase</fullName>
        <ecNumber evidence="2">2.7.13.3</ecNumber>
    </recommendedName>
</protein>
<dbReference type="InterPro" id="IPR052162">
    <property type="entry name" value="Sensor_kinase/Photoreceptor"/>
</dbReference>
<dbReference type="EMBL" id="FONG01000027">
    <property type="protein sequence ID" value="SFF74564.1"/>
    <property type="molecule type" value="Genomic_DNA"/>
</dbReference>
<keyword evidence="4" id="KW-0808">Transferase</keyword>
<dbReference type="SUPFAM" id="SSF55785">
    <property type="entry name" value="PYP-like sensor domain (PAS domain)"/>
    <property type="match status" value="1"/>
</dbReference>
<dbReference type="GO" id="GO:0004673">
    <property type="term" value="F:protein histidine kinase activity"/>
    <property type="evidence" value="ECO:0007669"/>
    <property type="project" value="UniProtKB-EC"/>
</dbReference>
<name>A0A1I2L5D5_9ACTN</name>
<dbReference type="NCBIfam" id="TIGR00229">
    <property type="entry name" value="sensory_box"/>
    <property type="match status" value="1"/>
</dbReference>
<dbReference type="AlphaFoldDB" id="A0A1I2L5D5"/>
<dbReference type="RefSeq" id="WP_143120685.1">
    <property type="nucleotide sequence ID" value="NZ_FONG01000027.1"/>
</dbReference>
<dbReference type="CDD" id="cd00130">
    <property type="entry name" value="PAS"/>
    <property type="match status" value="1"/>
</dbReference>
<keyword evidence="8" id="KW-1185">Reference proteome</keyword>
<keyword evidence="5" id="KW-0418">Kinase</keyword>
<dbReference type="InterPro" id="IPR000700">
    <property type="entry name" value="PAS-assoc_C"/>
</dbReference>
<dbReference type="Gene3D" id="3.30.450.20">
    <property type="entry name" value="PAS domain"/>
    <property type="match status" value="1"/>
</dbReference>
<dbReference type="PROSITE" id="PS50113">
    <property type="entry name" value="PAC"/>
    <property type="match status" value="1"/>
</dbReference>
<proteinExistence type="predicted"/>
<evidence type="ECO:0000256" key="4">
    <source>
        <dbReference type="ARBA" id="ARBA00022679"/>
    </source>
</evidence>
<organism evidence="7 8">
    <name type="scientific">Actinacidiphila alni</name>
    <dbReference type="NCBI Taxonomy" id="380248"/>
    <lineage>
        <taxon>Bacteria</taxon>
        <taxon>Bacillati</taxon>
        <taxon>Actinomycetota</taxon>
        <taxon>Actinomycetes</taxon>
        <taxon>Kitasatosporales</taxon>
        <taxon>Streptomycetaceae</taxon>
        <taxon>Actinacidiphila</taxon>
    </lineage>
</organism>